<dbReference type="AlphaFoldDB" id="A0A1I8BQX7"/>
<organism evidence="1 2">
    <name type="scientific">Meloidogyne hapla</name>
    <name type="common">Root-knot nematode worm</name>
    <dbReference type="NCBI Taxonomy" id="6305"/>
    <lineage>
        <taxon>Eukaryota</taxon>
        <taxon>Metazoa</taxon>
        <taxon>Ecdysozoa</taxon>
        <taxon>Nematoda</taxon>
        <taxon>Chromadorea</taxon>
        <taxon>Rhabditida</taxon>
        <taxon>Tylenchina</taxon>
        <taxon>Tylenchomorpha</taxon>
        <taxon>Tylenchoidea</taxon>
        <taxon>Meloidogynidae</taxon>
        <taxon>Meloidogyninae</taxon>
        <taxon>Meloidogyne</taxon>
    </lineage>
</organism>
<name>A0A1I8BQX7_MELHA</name>
<keyword evidence="1" id="KW-1185">Reference proteome</keyword>
<accession>A0A1I8BQX7</accession>
<protein>
    <submittedName>
        <fullName evidence="2">Uncharacterized protein</fullName>
    </submittedName>
</protein>
<dbReference type="Proteomes" id="UP000095281">
    <property type="component" value="Unplaced"/>
</dbReference>
<proteinExistence type="predicted"/>
<evidence type="ECO:0000313" key="1">
    <source>
        <dbReference type="Proteomes" id="UP000095281"/>
    </source>
</evidence>
<reference evidence="2" key="1">
    <citation type="submission" date="2016-11" db="UniProtKB">
        <authorList>
            <consortium name="WormBaseParasite"/>
        </authorList>
    </citation>
    <scope>IDENTIFICATION</scope>
</reference>
<evidence type="ECO:0000313" key="2">
    <source>
        <dbReference type="WBParaSite" id="MhA1_Contig481.frz3.gene32"/>
    </source>
</evidence>
<sequence length="117" mass="13859">MDKKLMINRKENNCSNQIQKLYLPNLKTQNILIKNFLKENENFAKALKQVKDRTRGLNVLHRIENKELKEEFIRGILILYKYGEIGTRQLFKCNNFIQKALAINGICMYKSANLRKK</sequence>
<dbReference type="WBParaSite" id="MhA1_Contig481.frz3.gene32">
    <property type="protein sequence ID" value="MhA1_Contig481.frz3.gene32"/>
    <property type="gene ID" value="MhA1_Contig481.frz3.gene32"/>
</dbReference>